<proteinExistence type="predicted"/>
<comment type="caution">
    <text evidence="3">The sequence shown here is derived from an EMBL/GenBank/DDBJ whole genome shotgun (WGS) entry which is preliminary data.</text>
</comment>
<dbReference type="AlphaFoldDB" id="A0AAE3KC09"/>
<evidence type="ECO:0000313" key="4">
    <source>
        <dbReference type="Proteomes" id="UP001205843"/>
    </source>
</evidence>
<dbReference type="Proteomes" id="UP001205843">
    <property type="component" value="Unassembled WGS sequence"/>
</dbReference>
<feature type="compositionally biased region" description="Polar residues" evidence="1">
    <location>
        <begin position="47"/>
        <end position="61"/>
    </location>
</feature>
<dbReference type="SUPFAM" id="SSF75304">
    <property type="entry name" value="Amidase signature (AS) enzymes"/>
    <property type="match status" value="1"/>
</dbReference>
<dbReference type="RefSeq" id="WP_253478353.1">
    <property type="nucleotide sequence ID" value="NZ_JALJXV010000005.1"/>
</dbReference>
<dbReference type="GO" id="GO:0003824">
    <property type="term" value="F:catalytic activity"/>
    <property type="evidence" value="ECO:0007669"/>
    <property type="project" value="InterPro"/>
</dbReference>
<name>A0AAE3KC09_9GAMM</name>
<dbReference type="InterPro" id="IPR036928">
    <property type="entry name" value="AS_sf"/>
</dbReference>
<sequence length="429" mass="44851">MTELNGLDATRLGEMLAAGEISAQDILDASLSRIDAREDSVRAWTWRSPTPDQTTAGQSAPQAPLRGIPVGVKDIMQTRDMPTGWGTRYLSAETSPCDAAAVALLRRAGAVLLGKTVSTELAGFTPGKTRNPHDLSRTPGGSSSGSAAAVADGMVPVALGTQTAGSIIRPASYCGVVGFKPSFGTVPMAGIKAFSPSLDTAGWFTRSVRDSRRVFGAMTASSLPVAAPPTLSQLRIGLAVVPVAGLEASTRQALDATGAALSQAGAQVMEAPLPEGFDELAALHKRIMAYEAARALADEYDRHHASIGPKVLEVLDEGWTIGYVDYRRDQKEAARLNDALAGCWQQLDVIITPSATGEAPIGHEATGDPIYSRAWTLPGLPAISLPLAKGPAGMPIGMQLIAPWGRDLELLDMAEAVMQSLQISVPLPA</sequence>
<organism evidence="3 4">
    <name type="scientific">Natronocella acetinitrilica</name>
    <dbReference type="NCBI Taxonomy" id="414046"/>
    <lineage>
        <taxon>Bacteria</taxon>
        <taxon>Pseudomonadati</taxon>
        <taxon>Pseudomonadota</taxon>
        <taxon>Gammaproteobacteria</taxon>
        <taxon>Chromatiales</taxon>
        <taxon>Ectothiorhodospiraceae</taxon>
        <taxon>Natronocella</taxon>
    </lineage>
</organism>
<evidence type="ECO:0000259" key="2">
    <source>
        <dbReference type="Pfam" id="PF01425"/>
    </source>
</evidence>
<dbReference type="Pfam" id="PF01425">
    <property type="entry name" value="Amidase"/>
    <property type="match status" value="1"/>
</dbReference>
<dbReference type="PANTHER" id="PTHR11895">
    <property type="entry name" value="TRANSAMIDASE"/>
    <property type="match status" value="1"/>
</dbReference>
<reference evidence="3" key="1">
    <citation type="submission" date="2022-03" db="EMBL/GenBank/DDBJ databases">
        <title>Genomic Encyclopedia of Type Strains, Phase III (KMG-III): the genomes of soil and plant-associated and newly described type strains.</title>
        <authorList>
            <person name="Whitman W."/>
        </authorList>
    </citation>
    <scope>NUCLEOTIDE SEQUENCE</scope>
    <source>
        <strain evidence="3">ANL 6-2</strain>
    </source>
</reference>
<dbReference type="Gene3D" id="3.90.1300.10">
    <property type="entry name" value="Amidase signature (AS) domain"/>
    <property type="match status" value="1"/>
</dbReference>
<evidence type="ECO:0000313" key="3">
    <source>
        <dbReference type="EMBL" id="MCP1675229.1"/>
    </source>
</evidence>
<accession>A0AAE3KC09</accession>
<protein>
    <submittedName>
        <fullName evidence="3">Asp-tRNA(Asn)/Glu-tRNA(Gln) amidotransferase A subunit family amidase</fullName>
    </submittedName>
</protein>
<dbReference type="EMBL" id="JALJXV010000005">
    <property type="protein sequence ID" value="MCP1675229.1"/>
    <property type="molecule type" value="Genomic_DNA"/>
</dbReference>
<feature type="domain" description="Amidase" evidence="2">
    <location>
        <begin position="27"/>
        <end position="411"/>
    </location>
</feature>
<evidence type="ECO:0000256" key="1">
    <source>
        <dbReference type="SAM" id="MobiDB-lite"/>
    </source>
</evidence>
<dbReference type="PANTHER" id="PTHR11895:SF151">
    <property type="entry name" value="GLUTAMYL-TRNA(GLN) AMIDOTRANSFERASE SUBUNIT A"/>
    <property type="match status" value="1"/>
</dbReference>
<feature type="region of interest" description="Disordered" evidence="1">
    <location>
        <begin position="122"/>
        <end position="147"/>
    </location>
</feature>
<keyword evidence="4" id="KW-1185">Reference proteome</keyword>
<feature type="region of interest" description="Disordered" evidence="1">
    <location>
        <begin position="44"/>
        <end position="66"/>
    </location>
</feature>
<dbReference type="InterPro" id="IPR023631">
    <property type="entry name" value="Amidase_dom"/>
</dbReference>
<gene>
    <name evidence="3" type="ORF">J2T57_002377</name>
</gene>
<dbReference type="InterPro" id="IPR000120">
    <property type="entry name" value="Amidase"/>
</dbReference>